<evidence type="ECO:0000256" key="23">
    <source>
        <dbReference type="ARBA" id="ARBA00034000"/>
    </source>
</evidence>
<evidence type="ECO:0000256" key="5">
    <source>
        <dbReference type="ARBA" id="ARBA00012448"/>
    </source>
</evidence>
<evidence type="ECO:0000256" key="14">
    <source>
        <dbReference type="ARBA" id="ARBA00022801"/>
    </source>
</evidence>
<evidence type="ECO:0000256" key="17">
    <source>
        <dbReference type="ARBA" id="ARBA00022984"/>
    </source>
</evidence>
<keyword evidence="13" id="KW-0812">Transmembrane</keyword>
<dbReference type="GO" id="GO:0008360">
    <property type="term" value="P:regulation of cell shape"/>
    <property type="evidence" value="ECO:0007669"/>
    <property type="project" value="UniProtKB-KW"/>
</dbReference>
<evidence type="ECO:0000256" key="6">
    <source>
        <dbReference type="ARBA" id="ARBA00018638"/>
    </source>
</evidence>
<evidence type="ECO:0000256" key="2">
    <source>
        <dbReference type="ARBA" id="ARBA00004752"/>
    </source>
</evidence>
<evidence type="ECO:0000259" key="28">
    <source>
        <dbReference type="Pfam" id="PF00912"/>
    </source>
</evidence>
<evidence type="ECO:0000259" key="27">
    <source>
        <dbReference type="Pfam" id="PF00905"/>
    </source>
</evidence>
<name>A0A1C3UKQ2_9HYPH</name>
<keyword evidence="9" id="KW-0121">Carboxypeptidase</keyword>
<comment type="pathway">
    <text evidence="26">Glycan biosynthesis.</text>
</comment>
<keyword evidence="17" id="KW-0573">Peptidoglycan synthesis</keyword>
<dbReference type="Pfam" id="PF00912">
    <property type="entry name" value="Transgly"/>
    <property type="match status" value="1"/>
</dbReference>
<keyword evidence="8" id="KW-0997">Cell inner membrane</keyword>
<dbReference type="FunFam" id="1.10.3810.10:FF:000003">
    <property type="entry name" value="Penicillin-binding protein 1a"/>
    <property type="match status" value="1"/>
</dbReference>
<dbReference type="GO" id="GO:0008658">
    <property type="term" value="F:penicillin binding"/>
    <property type="evidence" value="ECO:0007669"/>
    <property type="project" value="InterPro"/>
</dbReference>
<sequence length="820" mass="88661">MIRLIGYFFGLGCLLFLGAAAAAAIYLSVVSKELPDYEVLAKYAPPVTTRIHAGNGALMKEYSRENRLFVPIQAIPDRVKAAFLSAEDKNFYNHPGVDVGGLIRAVAVNLQNIGSGRRFVGASTITQQVAKNFLLSADQTFDRKIKEAILSFRIEQAYSKDKILELYLNEIYFGLNSYGIAGAALTYFDKSVNELTIAESAYLASLPKGPSNYNPFRRAEAALTRRNWVIDRMVENGYVSQSDGEEAKKQPLGVVPPKSGPSLFASDYFSEEVRRQLIDQYGEKTLYEGGLSVRTSLDPQMQLEARKALQDGLVDYDERRGYRGPLKQIATSQDWGVELAKVPSLSDVPEWQVAVVLSVSDQGVDIGLQPRVDAAGKVSTERTRGTIAPADMRWAYRSASGKSVKSPSGVLSPGDVIYVQKTGNADSSSYRLRQPPKVQGGLVAMDPHTGRVLAMVGGFSYAQSEFNRATQAKRQPGSSFKPFVYAAAMDNGYTPASVILDDPLQITLSNGDVWKPTNYEGEGGGVHTLRFAIEHSRNLMTVRLASDMGMPLVAEYAERFGIYDHMNPVLAMSLGAGETTVLRMVSAYSVIANGGKQIKPTLIDRIQDRYGKTIFKHEERVCDNCNVNAWQNQDEPVIADNREQVLDPMTAYQVTSMMQGVIIRGTAAGKIKLNTDVAGKTGTTNDEKDAWFVGFTPSLVAGLYIGYDTPATLGRGGTGGALAAPIFNEFMQAATKDEAPEKFQVPAGMTMVAVNRATGMAAQPGEPNAIMEAFKPGTGPATSLQVIGGGDAAAQVAPEEILRTSPQANQAVTSGSGGLF</sequence>
<comment type="catalytic activity">
    <reaction evidence="23">
        <text>Preferential cleavage: (Ac)2-L-Lys-D-Ala-|-D-Ala. Also transpeptidation of peptidyl-alanyl moieties that are N-acyl substituents of D-alanine.</text>
        <dbReference type="EC" id="3.4.16.4"/>
    </reaction>
</comment>
<dbReference type="GO" id="GO:0009252">
    <property type="term" value="P:peptidoglycan biosynthetic process"/>
    <property type="evidence" value="ECO:0007669"/>
    <property type="project" value="UniProtKB-UniPathway"/>
</dbReference>
<evidence type="ECO:0000256" key="9">
    <source>
        <dbReference type="ARBA" id="ARBA00022645"/>
    </source>
</evidence>
<dbReference type="EMBL" id="FMAC01000002">
    <property type="protein sequence ID" value="SCB16009.1"/>
    <property type="molecule type" value="Genomic_DNA"/>
</dbReference>
<keyword evidence="21" id="KW-0511">Multifunctional enzyme</keyword>
<evidence type="ECO:0000256" key="3">
    <source>
        <dbReference type="ARBA" id="ARBA00007090"/>
    </source>
</evidence>
<dbReference type="NCBIfam" id="TIGR02074">
    <property type="entry name" value="PBP_1a_fam"/>
    <property type="match status" value="1"/>
</dbReference>
<evidence type="ECO:0000256" key="25">
    <source>
        <dbReference type="ARBA" id="ARBA00049902"/>
    </source>
</evidence>
<evidence type="ECO:0000256" key="21">
    <source>
        <dbReference type="ARBA" id="ARBA00023268"/>
    </source>
</evidence>
<evidence type="ECO:0000256" key="26">
    <source>
        <dbReference type="ARBA" id="ARBA00060592"/>
    </source>
</evidence>
<comment type="similarity">
    <text evidence="4">In the N-terminal section; belongs to the glycosyltransferase 51 family.</text>
</comment>
<dbReference type="Proteomes" id="UP000186228">
    <property type="component" value="Unassembled WGS sequence"/>
</dbReference>
<evidence type="ECO:0000256" key="18">
    <source>
        <dbReference type="ARBA" id="ARBA00022989"/>
    </source>
</evidence>
<keyword evidence="31" id="KW-1185">Reference proteome</keyword>
<dbReference type="GO" id="GO:0005886">
    <property type="term" value="C:plasma membrane"/>
    <property type="evidence" value="ECO:0007669"/>
    <property type="project" value="UniProtKB-SubCell"/>
</dbReference>
<dbReference type="Gene3D" id="3.40.710.10">
    <property type="entry name" value="DD-peptidase/beta-lactamase superfamily"/>
    <property type="match status" value="2"/>
</dbReference>
<dbReference type="PANTHER" id="PTHR32282:SF27">
    <property type="entry name" value="PENICILLIN-BINDING PROTEIN 1A"/>
    <property type="match status" value="1"/>
</dbReference>
<evidence type="ECO:0000256" key="11">
    <source>
        <dbReference type="ARBA" id="ARBA00022676"/>
    </source>
</evidence>
<comment type="subcellular location">
    <subcellularLocation>
        <location evidence="1">Cell inner membrane</location>
        <topology evidence="1">Single-pass type II membrane protein</topology>
    </subcellularLocation>
</comment>
<dbReference type="InterPro" id="IPR001264">
    <property type="entry name" value="Glyco_trans_51"/>
</dbReference>
<proteinExistence type="inferred from homology"/>
<evidence type="ECO:0000256" key="19">
    <source>
        <dbReference type="ARBA" id="ARBA00023136"/>
    </source>
</evidence>
<evidence type="ECO:0000256" key="8">
    <source>
        <dbReference type="ARBA" id="ARBA00022519"/>
    </source>
</evidence>
<comment type="pathway">
    <text evidence="2">Cell wall biogenesis; peptidoglycan biosynthesis.</text>
</comment>
<dbReference type="UniPathway" id="UPA00219"/>
<keyword evidence="10" id="KW-0645">Protease</keyword>
<evidence type="ECO:0000313" key="30">
    <source>
        <dbReference type="EMBL" id="SCB16009.1"/>
    </source>
</evidence>
<evidence type="ECO:0000256" key="24">
    <source>
        <dbReference type="ARBA" id="ARBA00044770"/>
    </source>
</evidence>
<dbReference type="GO" id="GO:0006508">
    <property type="term" value="P:proteolysis"/>
    <property type="evidence" value="ECO:0007669"/>
    <property type="project" value="UniProtKB-KW"/>
</dbReference>
<dbReference type="AlphaFoldDB" id="A0A1C3UKQ2"/>
<evidence type="ECO:0000256" key="7">
    <source>
        <dbReference type="ARBA" id="ARBA00022475"/>
    </source>
</evidence>
<dbReference type="InterPro" id="IPR050396">
    <property type="entry name" value="Glycosyltr_51/Transpeptidase"/>
</dbReference>
<keyword evidence="14" id="KW-0378">Hydrolase</keyword>
<dbReference type="GO" id="GO:0008955">
    <property type="term" value="F:peptidoglycan glycosyltransferase activity"/>
    <property type="evidence" value="ECO:0007669"/>
    <property type="project" value="UniProtKB-EC"/>
</dbReference>
<dbReference type="GO" id="GO:0009002">
    <property type="term" value="F:serine-type D-Ala-D-Ala carboxypeptidase activity"/>
    <property type="evidence" value="ECO:0007669"/>
    <property type="project" value="UniProtKB-EC"/>
</dbReference>
<keyword evidence="11" id="KW-0328">Glycosyltransferase</keyword>
<dbReference type="GO" id="GO:0071555">
    <property type="term" value="P:cell wall organization"/>
    <property type="evidence" value="ECO:0007669"/>
    <property type="project" value="UniProtKB-KW"/>
</dbReference>
<evidence type="ECO:0000256" key="1">
    <source>
        <dbReference type="ARBA" id="ARBA00004249"/>
    </source>
</evidence>
<dbReference type="GO" id="GO:0046677">
    <property type="term" value="P:response to antibiotic"/>
    <property type="evidence" value="ECO:0007669"/>
    <property type="project" value="UniProtKB-KW"/>
</dbReference>
<evidence type="ECO:0000256" key="13">
    <source>
        <dbReference type="ARBA" id="ARBA00022692"/>
    </source>
</evidence>
<feature type="domain" description="Glycosyl transferase family 51" evidence="28">
    <location>
        <begin position="56"/>
        <end position="233"/>
    </location>
</feature>
<organism evidence="30 31">
    <name type="scientific">Rhizobium hainanense</name>
    <dbReference type="NCBI Taxonomy" id="52131"/>
    <lineage>
        <taxon>Bacteria</taxon>
        <taxon>Pseudomonadati</taxon>
        <taxon>Pseudomonadota</taxon>
        <taxon>Alphaproteobacteria</taxon>
        <taxon>Hyphomicrobiales</taxon>
        <taxon>Rhizobiaceae</taxon>
        <taxon>Rhizobium/Agrobacterium group</taxon>
        <taxon>Rhizobium</taxon>
    </lineage>
</organism>
<dbReference type="InterPro" id="IPR023346">
    <property type="entry name" value="Lysozyme-like_dom_sf"/>
</dbReference>
<comment type="catalytic activity">
    <reaction evidence="25">
        <text>[GlcNAc-(1-&gt;4)-Mur2Ac(oyl-L-Ala-gamma-D-Glu-L-Lys-D-Ala-D-Ala)](n)-di-trans,octa-cis-undecaprenyl diphosphate + beta-D-GlcNAc-(1-&gt;4)-Mur2Ac(oyl-L-Ala-gamma-D-Glu-L-Lys-D-Ala-D-Ala)-di-trans,octa-cis-undecaprenyl diphosphate = [GlcNAc-(1-&gt;4)-Mur2Ac(oyl-L-Ala-gamma-D-Glu-L-Lys-D-Ala-D-Ala)](n+1)-di-trans,octa-cis-undecaprenyl diphosphate + di-trans,octa-cis-undecaprenyl diphosphate + H(+)</text>
        <dbReference type="Rhea" id="RHEA:23708"/>
        <dbReference type="Rhea" id="RHEA-COMP:9602"/>
        <dbReference type="Rhea" id="RHEA-COMP:9603"/>
        <dbReference type="ChEBI" id="CHEBI:15378"/>
        <dbReference type="ChEBI" id="CHEBI:58405"/>
        <dbReference type="ChEBI" id="CHEBI:60033"/>
        <dbReference type="ChEBI" id="CHEBI:78435"/>
        <dbReference type="EC" id="2.4.99.28"/>
    </reaction>
</comment>
<feature type="domain" description="Penicillin-binding protein transpeptidase" evidence="27">
    <location>
        <begin position="440"/>
        <end position="732"/>
    </location>
</feature>
<keyword evidence="16" id="KW-0735">Signal-anchor</keyword>
<keyword evidence="18" id="KW-1133">Transmembrane helix</keyword>
<evidence type="ECO:0000256" key="12">
    <source>
        <dbReference type="ARBA" id="ARBA00022679"/>
    </source>
</evidence>
<dbReference type="Pfam" id="PF00905">
    <property type="entry name" value="Transpeptidase"/>
    <property type="match status" value="1"/>
</dbReference>
<accession>A0A1C3UKQ2</accession>
<evidence type="ECO:0000259" key="29">
    <source>
        <dbReference type="Pfam" id="PF17092"/>
    </source>
</evidence>
<evidence type="ECO:0000313" key="31">
    <source>
        <dbReference type="Proteomes" id="UP000186228"/>
    </source>
</evidence>
<evidence type="ECO:0000256" key="10">
    <source>
        <dbReference type="ARBA" id="ARBA00022670"/>
    </source>
</evidence>
<gene>
    <name evidence="30" type="ORF">GA0061100_102494</name>
</gene>
<dbReference type="Gene3D" id="1.10.3810.10">
    <property type="entry name" value="Biosynthetic peptidoglycan transglycosylase-like"/>
    <property type="match status" value="1"/>
</dbReference>
<dbReference type="EC" id="3.4.16.4" evidence="5"/>
<dbReference type="EC" id="2.4.99.28" evidence="24"/>
<dbReference type="PANTHER" id="PTHR32282">
    <property type="entry name" value="BINDING PROTEIN TRANSPEPTIDASE, PUTATIVE-RELATED"/>
    <property type="match status" value="1"/>
</dbReference>
<evidence type="ECO:0000256" key="15">
    <source>
        <dbReference type="ARBA" id="ARBA00022960"/>
    </source>
</evidence>
<feature type="domain" description="Penicillin-binding protein OB-like" evidence="29">
    <location>
        <begin position="322"/>
        <end position="438"/>
    </location>
</feature>
<dbReference type="GO" id="GO:0030288">
    <property type="term" value="C:outer membrane-bounded periplasmic space"/>
    <property type="evidence" value="ECO:0007669"/>
    <property type="project" value="TreeGrafter"/>
</dbReference>
<evidence type="ECO:0000256" key="16">
    <source>
        <dbReference type="ARBA" id="ARBA00022968"/>
    </source>
</evidence>
<evidence type="ECO:0000256" key="22">
    <source>
        <dbReference type="ARBA" id="ARBA00023316"/>
    </source>
</evidence>
<protein>
    <recommendedName>
        <fullName evidence="6">Penicillin-binding protein 1A</fullName>
        <ecNumber evidence="24">2.4.99.28</ecNumber>
        <ecNumber evidence="5">3.4.16.4</ecNumber>
    </recommendedName>
</protein>
<dbReference type="SUPFAM" id="SSF53955">
    <property type="entry name" value="Lysozyme-like"/>
    <property type="match status" value="1"/>
</dbReference>
<dbReference type="RefSeq" id="WP_075852333.1">
    <property type="nucleotide sequence ID" value="NZ_FMAC01000002.1"/>
</dbReference>
<reference evidence="31" key="1">
    <citation type="submission" date="2016-08" db="EMBL/GenBank/DDBJ databases">
        <authorList>
            <person name="Varghese N."/>
            <person name="Submissions Spin"/>
        </authorList>
    </citation>
    <scope>NUCLEOTIDE SEQUENCE [LARGE SCALE GENOMIC DNA]</scope>
    <source>
        <strain evidence="31">CCBAU 57015</strain>
    </source>
</reference>
<comment type="similarity">
    <text evidence="3">In the C-terminal section; belongs to the transpeptidase family.</text>
</comment>
<keyword evidence="20" id="KW-0046">Antibiotic resistance</keyword>
<dbReference type="InterPro" id="IPR012338">
    <property type="entry name" value="Beta-lactam/transpept-like"/>
</dbReference>
<dbReference type="STRING" id="52131.GA0061100_102494"/>
<keyword evidence="15" id="KW-0133">Cell shape</keyword>
<keyword evidence="22" id="KW-0961">Cell wall biogenesis/degradation</keyword>
<evidence type="ECO:0000256" key="4">
    <source>
        <dbReference type="ARBA" id="ARBA00007739"/>
    </source>
</evidence>
<dbReference type="OrthoDB" id="9766909at2"/>
<keyword evidence="7" id="KW-1003">Cell membrane</keyword>
<dbReference type="SUPFAM" id="SSF56601">
    <property type="entry name" value="beta-lactamase/transpeptidase-like"/>
    <property type="match status" value="1"/>
</dbReference>
<dbReference type="InterPro" id="IPR031376">
    <property type="entry name" value="PCB_OB"/>
</dbReference>
<dbReference type="Pfam" id="PF17092">
    <property type="entry name" value="PCB_OB"/>
    <property type="match status" value="1"/>
</dbReference>
<keyword evidence="12" id="KW-0808">Transferase</keyword>
<dbReference type="InterPro" id="IPR001460">
    <property type="entry name" value="PCN-bd_Tpept"/>
</dbReference>
<keyword evidence="19" id="KW-0472">Membrane</keyword>
<dbReference type="InterPro" id="IPR036950">
    <property type="entry name" value="PBP_transglycosylase"/>
</dbReference>
<evidence type="ECO:0000256" key="20">
    <source>
        <dbReference type="ARBA" id="ARBA00023251"/>
    </source>
</evidence>